<dbReference type="PANTHER" id="PTHR36575:SF2">
    <property type="entry name" value="CHITIN-BINDING TYPE-4 DOMAIN-CONTAINING PROTEIN-RELATED"/>
    <property type="match status" value="1"/>
</dbReference>
<dbReference type="Proteomes" id="UP000310158">
    <property type="component" value="Unassembled WGS sequence"/>
</dbReference>
<evidence type="ECO:0000313" key="5">
    <source>
        <dbReference type="Proteomes" id="UP000310158"/>
    </source>
</evidence>
<sequence length="189" mass="20540">MFSEGFAVIVVLSAVSSTLAHGVISSPQRHLPGSNLSSVCGSQTYILASSNQYGNQQAEHQLSEHNTLRANSTLYLHSGLTYADNIANVQNILVKSSPSRLTSIVSNYSSDIGNVSVSAAQLTSICCLRVIGSPLYTIEDASRTLSRQTRRVFRLRFLTCSTACPCVLQWKRDAMSIDQTYMSSVDPTQ</sequence>
<reference evidence="4 5" key="1">
    <citation type="submission" date="2019-02" db="EMBL/GenBank/DDBJ databases">
        <title>Genome sequencing of the rare red list fungi Bondarzewia mesenterica.</title>
        <authorList>
            <person name="Buettner E."/>
            <person name="Kellner H."/>
        </authorList>
    </citation>
    <scope>NUCLEOTIDE SEQUENCE [LARGE SCALE GENOMIC DNA]</scope>
    <source>
        <strain evidence="4 5">DSM 108281</strain>
    </source>
</reference>
<dbReference type="InterPro" id="IPR052282">
    <property type="entry name" value="Starch-active_LPMO"/>
</dbReference>
<evidence type="ECO:0000256" key="3">
    <source>
        <dbReference type="SAM" id="SignalP"/>
    </source>
</evidence>
<keyword evidence="2" id="KW-0186">Copper</keyword>
<dbReference type="AlphaFoldDB" id="A0A4S4LR79"/>
<evidence type="ECO:0000256" key="1">
    <source>
        <dbReference type="ARBA" id="ARBA00001973"/>
    </source>
</evidence>
<feature type="signal peptide" evidence="3">
    <location>
        <begin position="1"/>
        <end position="20"/>
    </location>
</feature>
<dbReference type="OrthoDB" id="2666778at2759"/>
<accession>A0A4S4LR79</accession>
<comment type="cofactor">
    <cofactor evidence="1">
        <name>Cu(2+)</name>
        <dbReference type="ChEBI" id="CHEBI:29036"/>
    </cofactor>
</comment>
<evidence type="ECO:0000313" key="4">
    <source>
        <dbReference type="EMBL" id="THH14467.1"/>
    </source>
</evidence>
<keyword evidence="5" id="KW-1185">Reference proteome</keyword>
<keyword evidence="3" id="KW-0732">Signal</keyword>
<gene>
    <name evidence="4" type="ORF">EW146_g5866</name>
</gene>
<dbReference type="EMBL" id="SGPL01000275">
    <property type="protein sequence ID" value="THH14467.1"/>
    <property type="molecule type" value="Genomic_DNA"/>
</dbReference>
<dbReference type="PANTHER" id="PTHR36575">
    <property type="entry name" value="BINDING PROTEIN, PUTATIVE (AFU_ORTHOLOGUE AFUA_1G14430)-RELATED"/>
    <property type="match status" value="1"/>
</dbReference>
<feature type="chain" id="PRO_5020401268" evidence="3">
    <location>
        <begin position="21"/>
        <end position="189"/>
    </location>
</feature>
<proteinExistence type="predicted"/>
<name>A0A4S4LR79_9AGAM</name>
<comment type="caution">
    <text evidence="4">The sequence shown here is derived from an EMBL/GenBank/DDBJ whole genome shotgun (WGS) entry which is preliminary data.</text>
</comment>
<protein>
    <submittedName>
        <fullName evidence="4">Uncharacterized protein</fullName>
    </submittedName>
</protein>
<evidence type="ECO:0000256" key="2">
    <source>
        <dbReference type="ARBA" id="ARBA00023008"/>
    </source>
</evidence>
<organism evidence="4 5">
    <name type="scientific">Bondarzewia mesenterica</name>
    <dbReference type="NCBI Taxonomy" id="1095465"/>
    <lineage>
        <taxon>Eukaryota</taxon>
        <taxon>Fungi</taxon>
        <taxon>Dikarya</taxon>
        <taxon>Basidiomycota</taxon>
        <taxon>Agaricomycotina</taxon>
        <taxon>Agaricomycetes</taxon>
        <taxon>Russulales</taxon>
        <taxon>Bondarzewiaceae</taxon>
        <taxon>Bondarzewia</taxon>
    </lineage>
</organism>